<protein>
    <submittedName>
        <fullName evidence="1">Uncharacterized protein</fullName>
    </submittedName>
</protein>
<dbReference type="Proteomes" id="UP000501063">
    <property type="component" value="Plasmid pPniHBP1_1"/>
</dbReference>
<geneLocation type="plasmid" evidence="2">
    <name>ppnihbp1_1</name>
</geneLocation>
<dbReference type="EMBL" id="CP049142">
    <property type="protein sequence ID" value="QIE91293.1"/>
    <property type="molecule type" value="Genomic_DNA"/>
</dbReference>
<proteinExistence type="predicted"/>
<dbReference type="KEGG" id="pnt:G5B91_33605"/>
<name>A0A6G6J7W3_PSENT</name>
<keyword evidence="1" id="KW-0614">Plasmid</keyword>
<dbReference type="AlphaFoldDB" id="A0A6G6J7W3"/>
<accession>A0A6G6J7W3</accession>
<sequence>MKKNKPKFVSNLRLSIGFALFVRCGGDVPAPKAIVPALYWSVRMADRVLSTTNIIRNLLKPILLHTPLGIAFLVTRFALDLALAASHVEMKHIGEPARQTGSGGEQK</sequence>
<reference evidence="1 2" key="1">
    <citation type="submission" date="2020-02" db="EMBL/GenBank/DDBJ databases">
        <title>Integrative conjugative elements (ICEs) and plasmids drive adaptation of Pseudomonas nitroreducens strain HBP1 to wastewater environment.</title>
        <authorList>
            <person name="Sentchilo V."/>
            <person name="Carraro N."/>
            <person name="Bertelli C."/>
            <person name="van der Meer J.R."/>
        </authorList>
    </citation>
    <scope>NUCLEOTIDE SEQUENCE [LARGE SCALE GENOMIC DNA]</scope>
    <source>
        <strain evidence="1 2">HBP1</strain>
        <plasmid evidence="2">ppnihbp1_1</plasmid>
    </source>
</reference>
<evidence type="ECO:0000313" key="1">
    <source>
        <dbReference type="EMBL" id="QIE91293.1"/>
    </source>
</evidence>
<gene>
    <name evidence="1" type="ORF">G5B91_33605</name>
</gene>
<organism evidence="1 2">
    <name type="scientific">Pseudomonas nitroreducens</name>
    <dbReference type="NCBI Taxonomy" id="46680"/>
    <lineage>
        <taxon>Bacteria</taxon>
        <taxon>Pseudomonadati</taxon>
        <taxon>Pseudomonadota</taxon>
        <taxon>Gammaproteobacteria</taxon>
        <taxon>Pseudomonadales</taxon>
        <taxon>Pseudomonadaceae</taxon>
        <taxon>Pseudomonas</taxon>
    </lineage>
</organism>
<dbReference type="RefSeq" id="WP_024763847.1">
    <property type="nucleotide sequence ID" value="NZ_CP049142.1"/>
</dbReference>
<evidence type="ECO:0000313" key="2">
    <source>
        <dbReference type="Proteomes" id="UP000501063"/>
    </source>
</evidence>